<evidence type="ECO:0000313" key="2">
    <source>
        <dbReference type="Proteomes" id="UP000789375"/>
    </source>
</evidence>
<proteinExistence type="predicted"/>
<keyword evidence="2" id="KW-1185">Reference proteome</keyword>
<evidence type="ECO:0000313" key="1">
    <source>
        <dbReference type="EMBL" id="CAG8441447.1"/>
    </source>
</evidence>
<dbReference type="AlphaFoldDB" id="A0A9N8V9A2"/>
<gene>
    <name evidence="1" type="ORF">FMOSSE_LOCUS844</name>
</gene>
<dbReference type="Proteomes" id="UP000789375">
    <property type="component" value="Unassembled WGS sequence"/>
</dbReference>
<dbReference type="EMBL" id="CAJVPP010000089">
    <property type="protein sequence ID" value="CAG8441447.1"/>
    <property type="molecule type" value="Genomic_DNA"/>
</dbReference>
<organism evidence="1 2">
    <name type="scientific">Funneliformis mosseae</name>
    <name type="common">Endomycorrhizal fungus</name>
    <name type="synonym">Glomus mosseae</name>
    <dbReference type="NCBI Taxonomy" id="27381"/>
    <lineage>
        <taxon>Eukaryota</taxon>
        <taxon>Fungi</taxon>
        <taxon>Fungi incertae sedis</taxon>
        <taxon>Mucoromycota</taxon>
        <taxon>Glomeromycotina</taxon>
        <taxon>Glomeromycetes</taxon>
        <taxon>Glomerales</taxon>
        <taxon>Glomeraceae</taxon>
        <taxon>Funneliformis</taxon>
    </lineage>
</organism>
<protein>
    <submittedName>
        <fullName evidence="1">3095_t:CDS:1</fullName>
    </submittedName>
</protein>
<feature type="non-terminal residue" evidence="1">
    <location>
        <position position="1"/>
    </location>
</feature>
<accession>A0A9N8V9A2</accession>
<name>A0A9N8V9A2_FUNMO</name>
<sequence>SLIYAKGSVVVGQRPSKIAWTWTSKDWDCLRLSRPRTCPGPVKTLKAI</sequence>
<comment type="caution">
    <text evidence="1">The sequence shown here is derived from an EMBL/GenBank/DDBJ whole genome shotgun (WGS) entry which is preliminary data.</text>
</comment>
<reference evidence="1" key="1">
    <citation type="submission" date="2021-06" db="EMBL/GenBank/DDBJ databases">
        <authorList>
            <person name="Kallberg Y."/>
            <person name="Tangrot J."/>
            <person name="Rosling A."/>
        </authorList>
    </citation>
    <scope>NUCLEOTIDE SEQUENCE</scope>
    <source>
        <strain evidence="1">87-6 pot B 2015</strain>
    </source>
</reference>